<dbReference type="AlphaFoldDB" id="A0A1G2CSF5"/>
<organism evidence="1 2">
    <name type="scientific">Candidatus Lloydbacteria bacterium RIFCSPHIGHO2_01_FULL_41_20</name>
    <dbReference type="NCBI Taxonomy" id="1798657"/>
    <lineage>
        <taxon>Bacteria</taxon>
        <taxon>Candidatus Lloydiibacteriota</taxon>
    </lineage>
</organism>
<dbReference type="EMBL" id="MHLH01000008">
    <property type="protein sequence ID" value="OGZ04325.1"/>
    <property type="molecule type" value="Genomic_DNA"/>
</dbReference>
<evidence type="ECO:0000313" key="2">
    <source>
        <dbReference type="Proteomes" id="UP000178841"/>
    </source>
</evidence>
<dbReference type="STRING" id="1798657.A2648_01095"/>
<gene>
    <name evidence="1" type="ORF">A2648_01095</name>
</gene>
<sequence length="661" mass="69914">MTFHKIFTPKIFISSVLVASIAFSSFFSLPERANAQATNLAGCASSLTGGLIGGAGGTVATIISKVAAGAVPVNTVSINAPTFAIAGNTQYANTISGCLDPLAYWVAKVILRQMTQSIITWINTGFEGDPFFLVNPTQYFANLANQQLNQFIWEIQRAPTVFGNQIIATLTRPTRDTYTLGRVVTQECLRQEAEQRVASGQVPPQATTYLAGDATTRLAKAEEERIALELAVKEKAGNNILARVKGFFKDSFATRIVAENNTADAFEQYKILNSLKPGGANTQIFEDGSSIQTFDDGSTLITDTAGGTTATNATGNISIPSTNCPTTVAQQNARVQACLSGNLSFSECGGWAGWYAQTQNCENNLMCATQAAQNKLAARQAALAGQKQAELQQSGGFLSAKECVPGKELYDDEALAGEAEPSTAIIGCREERITTPGRVIAGSILSVTDSSLRQVELINSIGQAVDQILNAFFNQLLTMGLRSVATSITSGLYDSPNYTSSTNSNSKAQLITTALANLNAAEISARRYSVAKTETASTTRDIVNSLNQLSALGGPTGDNCPLTINSASDDISQISQLSATADQYDIELQALSIDLATLMQIKASLTAGDSNALNTAYGIISRLPTATMADAAETERNQTRAKKDSVSGFITACTAENFPTP</sequence>
<evidence type="ECO:0000313" key="1">
    <source>
        <dbReference type="EMBL" id="OGZ04325.1"/>
    </source>
</evidence>
<dbReference type="Proteomes" id="UP000178841">
    <property type="component" value="Unassembled WGS sequence"/>
</dbReference>
<reference evidence="1 2" key="1">
    <citation type="journal article" date="2016" name="Nat. Commun.">
        <title>Thousands of microbial genomes shed light on interconnected biogeochemical processes in an aquifer system.</title>
        <authorList>
            <person name="Anantharaman K."/>
            <person name="Brown C.T."/>
            <person name="Hug L.A."/>
            <person name="Sharon I."/>
            <person name="Castelle C.J."/>
            <person name="Probst A.J."/>
            <person name="Thomas B.C."/>
            <person name="Singh A."/>
            <person name="Wilkins M.J."/>
            <person name="Karaoz U."/>
            <person name="Brodie E.L."/>
            <person name="Williams K.H."/>
            <person name="Hubbard S.S."/>
            <person name="Banfield J.F."/>
        </authorList>
    </citation>
    <scope>NUCLEOTIDE SEQUENCE [LARGE SCALE GENOMIC DNA]</scope>
</reference>
<accession>A0A1G2CSF5</accession>
<name>A0A1G2CSF5_9BACT</name>
<protein>
    <submittedName>
        <fullName evidence="1">Uncharacterized protein</fullName>
    </submittedName>
</protein>
<proteinExistence type="predicted"/>
<comment type="caution">
    <text evidence="1">The sequence shown here is derived from an EMBL/GenBank/DDBJ whole genome shotgun (WGS) entry which is preliminary data.</text>
</comment>